<evidence type="ECO:0000313" key="7">
    <source>
        <dbReference type="Proteomes" id="UP000706151"/>
    </source>
</evidence>
<name>A0A935W596_9PROT</name>
<dbReference type="PANTHER" id="PTHR43002">
    <property type="entry name" value="GLYCOGEN DEBRANCHING ENZYME"/>
    <property type="match status" value="1"/>
</dbReference>
<dbReference type="NCBIfam" id="TIGR02100">
    <property type="entry name" value="glgX_debranch"/>
    <property type="match status" value="1"/>
</dbReference>
<dbReference type="SUPFAM" id="SSF51445">
    <property type="entry name" value="(Trans)glycosidases"/>
    <property type="match status" value="1"/>
</dbReference>
<comment type="similarity">
    <text evidence="1">Belongs to the glycosyl hydrolase 13 family.</text>
</comment>
<evidence type="ECO:0000256" key="3">
    <source>
        <dbReference type="ARBA" id="ARBA00023295"/>
    </source>
</evidence>
<reference evidence="6 7" key="1">
    <citation type="submission" date="2020-10" db="EMBL/GenBank/DDBJ databases">
        <title>Connecting structure to function with the recovery of over 1000 high-quality activated sludge metagenome-assembled genomes encoding full-length rRNA genes using long-read sequencing.</title>
        <authorList>
            <person name="Singleton C.M."/>
            <person name="Petriglieri F."/>
            <person name="Kristensen J.M."/>
            <person name="Kirkegaard R.H."/>
            <person name="Michaelsen T.Y."/>
            <person name="Andersen M.H."/>
            <person name="Karst S.M."/>
            <person name="Dueholm M.S."/>
            <person name="Nielsen P.H."/>
            <person name="Albertsen M."/>
        </authorList>
    </citation>
    <scope>NUCLEOTIDE SEQUENCE [LARGE SCALE GENOMIC DNA]</scope>
    <source>
        <strain evidence="6">Fred_18-Q3-R57-64_BAT3C.720</strain>
    </source>
</reference>
<evidence type="ECO:0000313" key="6">
    <source>
        <dbReference type="EMBL" id="MBK7954959.1"/>
    </source>
</evidence>
<dbReference type="Pfam" id="PF02922">
    <property type="entry name" value="CBM_48"/>
    <property type="match status" value="2"/>
</dbReference>
<feature type="domain" description="Glycosyl hydrolase family 13 catalytic" evidence="5">
    <location>
        <begin position="168"/>
        <end position="576"/>
    </location>
</feature>
<keyword evidence="2" id="KW-0378">Hydrolase</keyword>
<dbReference type="InterPro" id="IPR014756">
    <property type="entry name" value="Ig_E-set"/>
</dbReference>
<dbReference type="Gene3D" id="2.60.40.10">
    <property type="entry name" value="Immunoglobulins"/>
    <property type="match status" value="1"/>
</dbReference>
<keyword evidence="3" id="KW-0326">Glycosidase</keyword>
<feature type="compositionally biased region" description="Basic and acidic residues" evidence="4">
    <location>
        <begin position="473"/>
        <end position="486"/>
    </location>
</feature>
<dbReference type="SMART" id="SM00642">
    <property type="entry name" value="Aamy"/>
    <property type="match status" value="1"/>
</dbReference>
<proteinExistence type="inferred from homology"/>
<dbReference type="InterPro" id="IPR006047">
    <property type="entry name" value="GH13_cat_dom"/>
</dbReference>
<dbReference type="GO" id="GO:0004135">
    <property type="term" value="F:amylo-alpha-1,6-glucosidase activity"/>
    <property type="evidence" value="ECO:0007669"/>
    <property type="project" value="InterPro"/>
</dbReference>
<evidence type="ECO:0000256" key="4">
    <source>
        <dbReference type="SAM" id="MobiDB-lite"/>
    </source>
</evidence>
<gene>
    <name evidence="6" type="primary">glgX</name>
    <name evidence="6" type="ORF">IPK02_13930</name>
</gene>
<dbReference type="SUPFAM" id="SSF51011">
    <property type="entry name" value="Glycosyl hydrolase domain"/>
    <property type="match status" value="1"/>
</dbReference>
<sequence length="770" mass="87729">MSKALTAVWPGKPYPLGATWDGEGVNFALFAEHADKVELCLFDGSGRHEQQRLELGEQTDQIWHAYLPELRPGQLYGYRVHGPYRPEEGHRFNPHKLLLDPYAKAIVGAIAWSDAQFGYRIGSPREDLSFSRRDSAPRMFKCQVIDPGFDWQGDRRPNVPWHQTVIYELHVKGFTRLHPHVPPEMRGTYAGLSTAPVIDHLKRLGVTAVEFLPLQTFVDDRHLLDRGLKNYWGYNSIGYFAPDPRYSASGRVDEFKQLVKTLHAAGIEVIMDVVYNHTAEGNHLGPTLCFRGIDNAAYYRLMASDPRYYMDYTGCGNTLNMMHPRVLQLIMDSLRYWVIEMHVDGFRFDLAAALARELHEVDQLGAFMDIIHQDPVLSQVKLIAEPWDLGDGGYQVGNFPVGWTEWNGKYRDVVRDYWRGEGGLMGQLAYRLTGSSDLYQHSGCRPYVSINFITAHDGFTLYDLVSHNDKHNAANGEDNRDGDSHNRSWNCGVEGDTTDPEVLRLRQRQRRNLLATLLLSQGVPMLLAGDEMGRTQHGNNNAYCQDNELSWVNWELAWMSDNQELLEFTRRLIELRNQHPALRRRHFFQGQRIRGAGVRDIIWLHPDAGEISDQDWDHHHARCFGLYLVGEALEEQDGLGQWAKDDDFLLLLNAHHEAIRFTLPWKGDCELVLDTALPGCGTVRQVSDPSYDLAGRSLALLTQRRSAGQVAVPLLRRRYFMPFGAQVLEGGRVRFRLWAPAAQRVDLLLQKAGLAPASCRWNPEKRAGTN</sequence>
<dbReference type="Gene3D" id="2.60.40.1180">
    <property type="entry name" value="Golgi alpha-mannosidase II"/>
    <property type="match status" value="1"/>
</dbReference>
<dbReference type="GO" id="GO:0005980">
    <property type="term" value="P:glycogen catabolic process"/>
    <property type="evidence" value="ECO:0007669"/>
    <property type="project" value="InterPro"/>
</dbReference>
<dbReference type="InterPro" id="IPR004193">
    <property type="entry name" value="Glyco_hydro_13_N"/>
</dbReference>
<comment type="caution">
    <text evidence="6">The sequence shown here is derived from an EMBL/GenBank/DDBJ whole genome shotgun (WGS) entry which is preliminary data.</text>
</comment>
<evidence type="ECO:0000256" key="2">
    <source>
        <dbReference type="ARBA" id="ARBA00022801"/>
    </source>
</evidence>
<dbReference type="InterPro" id="IPR013780">
    <property type="entry name" value="Glyco_hydro_b"/>
</dbReference>
<dbReference type="Pfam" id="PF00128">
    <property type="entry name" value="Alpha-amylase"/>
    <property type="match status" value="1"/>
</dbReference>
<dbReference type="InterPro" id="IPR044505">
    <property type="entry name" value="GlgX_Isoamylase_N_E_set"/>
</dbReference>
<protein>
    <submittedName>
        <fullName evidence="6">Glycogen debranching protein GlgX</fullName>
    </submittedName>
</protein>
<feature type="region of interest" description="Disordered" evidence="4">
    <location>
        <begin position="473"/>
        <end position="493"/>
    </location>
</feature>
<accession>A0A935W596</accession>
<evidence type="ECO:0000256" key="1">
    <source>
        <dbReference type="ARBA" id="ARBA00008061"/>
    </source>
</evidence>
<organism evidence="6 7">
    <name type="scientific">Candidatus Accumulibacter affinis</name>
    <dbReference type="NCBI Taxonomy" id="2954384"/>
    <lineage>
        <taxon>Bacteria</taxon>
        <taxon>Pseudomonadati</taxon>
        <taxon>Pseudomonadota</taxon>
        <taxon>Betaproteobacteria</taxon>
        <taxon>Candidatus Accumulibacter</taxon>
    </lineage>
</organism>
<evidence type="ECO:0000259" key="5">
    <source>
        <dbReference type="SMART" id="SM00642"/>
    </source>
</evidence>
<dbReference type="AlphaFoldDB" id="A0A935W596"/>
<dbReference type="InterPro" id="IPR013783">
    <property type="entry name" value="Ig-like_fold"/>
</dbReference>
<dbReference type="InterPro" id="IPR017853">
    <property type="entry name" value="GH"/>
</dbReference>
<dbReference type="Proteomes" id="UP000706151">
    <property type="component" value="Unassembled WGS sequence"/>
</dbReference>
<dbReference type="SUPFAM" id="SSF81296">
    <property type="entry name" value="E set domains"/>
    <property type="match status" value="2"/>
</dbReference>
<dbReference type="InterPro" id="IPR011837">
    <property type="entry name" value="Glycogen_debranch_GlgX"/>
</dbReference>
<dbReference type="Gene3D" id="3.20.20.80">
    <property type="entry name" value="Glycosidases"/>
    <property type="match status" value="1"/>
</dbReference>
<dbReference type="CDD" id="cd02856">
    <property type="entry name" value="E_set_GDE_Isoamylase_N"/>
    <property type="match status" value="1"/>
</dbReference>
<dbReference type="CDD" id="cd11326">
    <property type="entry name" value="AmyAc_Glg_debranch"/>
    <property type="match status" value="1"/>
</dbReference>
<dbReference type="EMBL" id="JADJOT010000009">
    <property type="protein sequence ID" value="MBK7954959.1"/>
    <property type="molecule type" value="Genomic_DNA"/>
</dbReference>